<accession>A0A172Y465</accession>
<name>A0A172Y465_9CAUL</name>
<protein>
    <submittedName>
        <fullName evidence="1">Uncharacterized protein</fullName>
    </submittedName>
</protein>
<dbReference type="AlphaFoldDB" id="A0A172Y465"/>
<reference evidence="1 2" key="1">
    <citation type="journal article" date="2014" name="Genome Announc.">
        <title>Genome Sequence of a Promising Hydrogen-Producing Facultative Anaerobic Bacterium, Brevundimonas naejangsanensis Strain B1.</title>
        <authorList>
            <person name="Su H."/>
            <person name="Zhang T."/>
            <person name="Bao M."/>
            <person name="Jiang Y."/>
            <person name="Wang Y."/>
            <person name="Tan T."/>
        </authorList>
    </citation>
    <scope>NUCLEOTIDE SEQUENCE [LARGE SCALE GENOMIC DNA]</scope>
    <source>
        <strain evidence="1 2">B1</strain>
    </source>
</reference>
<proteinExistence type="predicted"/>
<dbReference type="Proteomes" id="UP000077603">
    <property type="component" value="Chromosome"/>
</dbReference>
<evidence type="ECO:0000313" key="2">
    <source>
        <dbReference type="Proteomes" id="UP000077603"/>
    </source>
</evidence>
<dbReference type="RefSeq" id="WP_025977333.1">
    <property type="nucleotide sequence ID" value="NZ_CP015614.1"/>
</dbReference>
<organism evidence="1 2">
    <name type="scientific">Brevundimonas naejangsanensis</name>
    <dbReference type="NCBI Taxonomy" id="588932"/>
    <lineage>
        <taxon>Bacteria</taxon>
        <taxon>Pseudomonadati</taxon>
        <taxon>Pseudomonadota</taxon>
        <taxon>Alphaproteobacteria</taxon>
        <taxon>Caulobacterales</taxon>
        <taxon>Caulobacteraceae</taxon>
        <taxon>Brevundimonas</taxon>
    </lineage>
</organism>
<gene>
    <name evidence="1" type="ORF">DA69_04105</name>
</gene>
<keyword evidence="2" id="KW-1185">Reference proteome</keyword>
<dbReference type="KEGG" id="bne:DA69_04105"/>
<dbReference type="OrthoDB" id="7206492at2"/>
<sequence>MTRYKGMSSKQVLDANDLAELDDIYRRLQRLHGQLNPVSCQRFPLMAASATVKAAWTDLSGAGSSWSYPYEGMARAIARSKSVLGPPDSTTG</sequence>
<dbReference type="EMBL" id="CP015614">
    <property type="protein sequence ID" value="ANF54000.1"/>
    <property type="molecule type" value="Genomic_DNA"/>
</dbReference>
<evidence type="ECO:0000313" key="1">
    <source>
        <dbReference type="EMBL" id="ANF54000.1"/>
    </source>
</evidence>